<evidence type="ECO:0000256" key="1">
    <source>
        <dbReference type="ARBA" id="ARBA00004123"/>
    </source>
</evidence>
<dbReference type="Gene3D" id="1.10.10.60">
    <property type="entry name" value="Homeodomain-like"/>
    <property type="match status" value="1"/>
</dbReference>
<dbReference type="PROSITE" id="PS51253">
    <property type="entry name" value="HTH_CENPB"/>
    <property type="match status" value="1"/>
</dbReference>
<accession>A0A8K0K4D4</accession>
<dbReference type="GO" id="GO:0003677">
    <property type="term" value="F:DNA binding"/>
    <property type="evidence" value="ECO:0007669"/>
    <property type="project" value="UniProtKB-KW"/>
</dbReference>
<dbReference type="PANTHER" id="PTHR19303:SF73">
    <property type="entry name" value="PROTEIN PDC2"/>
    <property type="match status" value="1"/>
</dbReference>
<organism evidence="4 5">
    <name type="scientific">Ladona fulva</name>
    <name type="common">Scarce chaser dragonfly</name>
    <name type="synonym">Libellula fulva</name>
    <dbReference type="NCBI Taxonomy" id="123851"/>
    <lineage>
        <taxon>Eukaryota</taxon>
        <taxon>Metazoa</taxon>
        <taxon>Ecdysozoa</taxon>
        <taxon>Arthropoda</taxon>
        <taxon>Hexapoda</taxon>
        <taxon>Insecta</taxon>
        <taxon>Pterygota</taxon>
        <taxon>Palaeoptera</taxon>
        <taxon>Odonata</taxon>
        <taxon>Epiprocta</taxon>
        <taxon>Anisoptera</taxon>
        <taxon>Libelluloidea</taxon>
        <taxon>Libellulidae</taxon>
        <taxon>Ladona</taxon>
    </lineage>
</organism>
<dbReference type="EMBL" id="KZ308252">
    <property type="protein sequence ID" value="KAG8225778.1"/>
    <property type="molecule type" value="Genomic_DNA"/>
</dbReference>
<comment type="caution">
    <text evidence="4">The sequence shown here is derived from an EMBL/GenBank/DDBJ whole genome shotgun (WGS) entry which is preliminary data.</text>
</comment>
<protein>
    <recommendedName>
        <fullName evidence="3">HTH CENPB-type domain-containing protein</fullName>
    </recommendedName>
</protein>
<dbReference type="InterPro" id="IPR009057">
    <property type="entry name" value="Homeodomain-like_sf"/>
</dbReference>
<dbReference type="InterPro" id="IPR006600">
    <property type="entry name" value="HTH_CenpB_DNA-bd_dom"/>
</dbReference>
<feature type="non-terminal residue" evidence="4">
    <location>
        <position position="1"/>
    </location>
</feature>
<reference evidence="4" key="1">
    <citation type="submission" date="2013-04" db="EMBL/GenBank/DDBJ databases">
        <authorList>
            <person name="Qu J."/>
            <person name="Murali S.C."/>
            <person name="Bandaranaike D."/>
            <person name="Bellair M."/>
            <person name="Blankenburg K."/>
            <person name="Chao H."/>
            <person name="Dinh H."/>
            <person name="Doddapaneni H."/>
            <person name="Downs B."/>
            <person name="Dugan-Rocha S."/>
            <person name="Elkadiri S."/>
            <person name="Gnanaolivu R.D."/>
            <person name="Hernandez B."/>
            <person name="Javaid M."/>
            <person name="Jayaseelan J.C."/>
            <person name="Lee S."/>
            <person name="Li M."/>
            <person name="Ming W."/>
            <person name="Munidasa M."/>
            <person name="Muniz J."/>
            <person name="Nguyen L."/>
            <person name="Ongeri F."/>
            <person name="Osuji N."/>
            <person name="Pu L.-L."/>
            <person name="Puazo M."/>
            <person name="Qu C."/>
            <person name="Quiroz J."/>
            <person name="Raj R."/>
            <person name="Weissenberger G."/>
            <person name="Xin Y."/>
            <person name="Zou X."/>
            <person name="Han Y."/>
            <person name="Richards S."/>
            <person name="Worley K."/>
            <person name="Muzny D."/>
            <person name="Gibbs R."/>
        </authorList>
    </citation>
    <scope>NUCLEOTIDE SEQUENCE</scope>
    <source>
        <strain evidence="4">Sampled in the wild</strain>
    </source>
</reference>
<dbReference type="Proteomes" id="UP000792457">
    <property type="component" value="Unassembled WGS sequence"/>
</dbReference>
<keyword evidence="2" id="KW-0238">DNA-binding</keyword>
<feature type="non-terminal residue" evidence="4">
    <location>
        <position position="159"/>
    </location>
</feature>
<feature type="domain" description="HTH CENPB-type" evidence="3">
    <location>
        <begin position="6"/>
        <end position="75"/>
    </location>
</feature>
<evidence type="ECO:0000313" key="5">
    <source>
        <dbReference type="Proteomes" id="UP000792457"/>
    </source>
</evidence>
<name>A0A8K0K4D4_LADFU</name>
<sequence>SKTDFSRKREKDSKHSDLNHIVFEWFSSVRAENIPISGPILQEKAKDMAEIHKIDCFSNGWLQSFRKRHGIIFNVSRGESNVQDQLYHLIHIYIQYVKLNYRKLMLQHLMPIWTTIGNFDQFNQVEPLGSVFITVEIRYIYDGGDSREVDAYIREVDRV</sequence>
<gene>
    <name evidence="4" type="ORF">J437_LFUL005737</name>
</gene>
<dbReference type="GO" id="GO:0005634">
    <property type="term" value="C:nucleus"/>
    <property type="evidence" value="ECO:0007669"/>
    <property type="project" value="UniProtKB-SubCell"/>
</dbReference>
<dbReference type="InterPro" id="IPR050863">
    <property type="entry name" value="CenT-Element_Derived"/>
</dbReference>
<keyword evidence="5" id="KW-1185">Reference proteome</keyword>
<dbReference type="PANTHER" id="PTHR19303">
    <property type="entry name" value="TRANSPOSON"/>
    <property type="match status" value="1"/>
</dbReference>
<dbReference type="SUPFAM" id="SSF46689">
    <property type="entry name" value="Homeodomain-like"/>
    <property type="match status" value="1"/>
</dbReference>
<reference evidence="4" key="2">
    <citation type="submission" date="2017-10" db="EMBL/GenBank/DDBJ databases">
        <title>Ladona fulva Genome sequencing and assembly.</title>
        <authorList>
            <person name="Murali S."/>
            <person name="Richards S."/>
            <person name="Bandaranaike D."/>
            <person name="Bellair M."/>
            <person name="Blankenburg K."/>
            <person name="Chao H."/>
            <person name="Dinh H."/>
            <person name="Doddapaneni H."/>
            <person name="Dugan-Rocha S."/>
            <person name="Elkadiri S."/>
            <person name="Gnanaolivu R."/>
            <person name="Hernandez B."/>
            <person name="Skinner E."/>
            <person name="Javaid M."/>
            <person name="Lee S."/>
            <person name="Li M."/>
            <person name="Ming W."/>
            <person name="Munidasa M."/>
            <person name="Muniz J."/>
            <person name="Nguyen L."/>
            <person name="Hughes D."/>
            <person name="Osuji N."/>
            <person name="Pu L.-L."/>
            <person name="Puazo M."/>
            <person name="Qu C."/>
            <person name="Quiroz J."/>
            <person name="Raj R."/>
            <person name="Weissenberger G."/>
            <person name="Xin Y."/>
            <person name="Zou X."/>
            <person name="Han Y."/>
            <person name="Worley K."/>
            <person name="Muzny D."/>
            <person name="Gibbs R."/>
        </authorList>
    </citation>
    <scope>NUCLEOTIDE SEQUENCE</scope>
    <source>
        <strain evidence="4">Sampled in the wild</strain>
    </source>
</reference>
<dbReference type="OrthoDB" id="125347at2759"/>
<dbReference type="Pfam" id="PF03221">
    <property type="entry name" value="HTH_Tnp_Tc5"/>
    <property type="match status" value="1"/>
</dbReference>
<proteinExistence type="predicted"/>
<evidence type="ECO:0000313" key="4">
    <source>
        <dbReference type="EMBL" id="KAG8225778.1"/>
    </source>
</evidence>
<evidence type="ECO:0000256" key="2">
    <source>
        <dbReference type="ARBA" id="ARBA00023125"/>
    </source>
</evidence>
<comment type="subcellular location">
    <subcellularLocation>
        <location evidence="1">Nucleus</location>
    </subcellularLocation>
</comment>
<dbReference type="SMART" id="SM00674">
    <property type="entry name" value="CENPB"/>
    <property type="match status" value="1"/>
</dbReference>
<dbReference type="AlphaFoldDB" id="A0A8K0K4D4"/>
<evidence type="ECO:0000259" key="3">
    <source>
        <dbReference type="PROSITE" id="PS51253"/>
    </source>
</evidence>